<dbReference type="SUPFAM" id="SSF54593">
    <property type="entry name" value="Glyoxalase/Bleomycin resistance protein/Dihydroxybiphenyl dioxygenase"/>
    <property type="match status" value="1"/>
</dbReference>
<dbReference type="Gene3D" id="3.10.180.10">
    <property type="entry name" value="2,3-Dihydroxybiphenyl 1,2-Dioxygenase, domain 1"/>
    <property type="match status" value="1"/>
</dbReference>
<proteinExistence type="predicted"/>
<comment type="caution">
    <text evidence="2">The sequence shown here is derived from an EMBL/GenBank/DDBJ whole genome shotgun (WGS) entry which is preliminary data.</text>
</comment>
<feature type="domain" description="Glyoxalase-like" evidence="1">
    <location>
        <begin position="8"/>
        <end position="120"/>
    </location>
</feature>
<dbReference type="RefSeq" id="WP_380225179.1">
    <property type="nucleotide sequence ID" value="NZ_JBHSOF010000010.1"/>
</dbReference>
<sequence>MIGRLQCVVLDCPDPAVLAAFYAGLLGGEVDRPDRRWSLGEDWSTLHTPDGRVLCFQRVADHRPPRWPDPAHPQQAHLDVDVPDLATAEPAVRALGATLLQDAGSWRVYADPAGHPICLLPARHSG</sequence>
<evidence type="ECO:0000313" key="2">
    <source>
        <dbReference type="EMBL" id="MFC5663520.1"/>
    </source>
</evidence>
<dbReference type="PANTHER" id="PTHR35908">
    <property type="entry name" value="HYPOTHETICAL FUSION PROTEIN"/>
    <property type="match status" value="1"/>
</dbReference>
<keyword evidence="3" id="KW-1185">Reference proteome</keyword>
<dbReference type="PANTHER" id="PTHR35908:SF1">
    <property type="entry name" value="CONSERVED PROTEIN"/>
    <property type="match status" value="1"/>
</dbReference>
<gene>
    <name evidence="2" type="ORF">ACFP3U_11070</name>
</gene>
<evidence type="ECO:0000259" key="1">
    <source>
        <dbReference type="Pfam" id="PF18029"/>
    </source>
</evidence>
<name>A0ABW0X4P3_9ACTN</name>
<protein>
    <submittedName>
        <fullName evidence="2">VOC family protein</fullName>
    </submittedName>
</protein>
<evidence type="ECO:0000313" key="3">
    <source>
        <dbReference type="Proteomes" id="UP001595975"/>
    </source>
</evidence>
<reference evidence="3" key="1">
    <citation type="journal article" date="2019" name="Int. J. Syst. Evol. Microbiol.">
        <title>The Global Catalogue of Microorganisms (GCM) 10K type strain sequencing project: providing services to taxonomists for standard genome sequencing and annotation.</title>
        <authorList>
            <consortium name="The Broad Institute Genomics Platform"/>
            <consortium name="The Broad Institute Genome Sequencing Center for Infectious Disease"/>
            <person name="Wu L."/>
            <person name="Ma J."/>
        </authorList>
    </citation>
    <scope>NUCLEOTIDE SEQUENCE [LARGE SCALE GENOMIC DNA]</scope>
    <source>
        <strain evidence="3">CGMCC 4.1437</strain>
    </source>
</reference>
<dbReference type="Proteomes" id="UP001595975">
    <property type="component" value="Unassembled WGS sequence"/>
</dbReference>
<dbReference type="Pfam" id="PF18029">
    <property type="entry name" value="Glyoxalase_6"/>
    <property type="match status" value="1"/>
</dbReference>
<dbReference type="CDD" id="cd06587">
    <property type="entry name" value="VOC"/>
    <property type="match status" value="1"/>
</dbReference>
<dbReference type="InterPro" id="IPR029068">
    <property type="entry name" value="Glyas_Bleomycin-R_OHBP_Dase"/>
</dbReference>
<accession>A0ABW0X4P3</accession>
<organism evidence="2 3">
    <name type="scientific">Kitasatospora misakiensis</name>
    <dbReference type="NCBI Taxonomy" id="67330"/>
    <lineage>
        <taxon>Bacteria</taxon>
        <taxon>Bacillati</taxon>
        <taxon>Actinomycetota</taxon>
        <taxon>Actinomycetes</taxon>
        <taxon>Kitasatosporales</taxon>
        <taxon>Streptomycetaceae</taxon>
        <taxon>Kitasatospora</taxon>
    </lineage>
</organism>
<dbReference type="InterPro" id="IPR041581">
    <property type="entry name" value="Glyoxalase_6"/>
</dbReference>
<dbReference type="EMBL" id="JBHSOF010000010">
    <property type="protein sequence ID" value="MFC5663520.1"/>
    <property type="molecule type" value="Genomic_DNA"/>
</dbReference>